<keyword evidence="5 10" id="KW-1133">Transmembrane helix</keyword>
<dbReference type="GO" id="GO:0015031">
    <property type="term" value="P:protein transport"/>
    <property type="evidence" value="ECO:0007669"/>
    <property type="project" value="UniProtKB-KW"/>
</dbReference>
<organism evidence="12 13">
    <name type="scientific">Perkinsus olseni</name>
    <name type="common">Perkinsus atlanticus</name>
    <dbReference type="NCBI Taxonomy" id="32597"/>
    <lineage>
        <taxon>Eukaryota</taxon>
        <taxon>Sar</taxon>
        <taxon>Alveolata</taxon>
        <taxon>Perkinsozoa</taxon>
        <taxon>Perkinsea</taxon>
        <taxon>Perkinsida</taxon>
        <taxon>Perkinsidae</taxon>
        <taxon>Perkinsus</taxon>
    </lineage>
</organism>
<evidence type="ECO:0000256" key="6">
    <source>
        <dbReference type="ARBA" id="ARBA00023034"/>
    </source>
</evidence>
<dbReference type="InterPro" id="IPR039899">
    <property type="entry name" value="BET1_SNARE"/>
</dbReference>
<comment type="subcellular location">
    <subcellularLocation>
        <location evidence="8">Endomembrane system</location>
        <topology evidence="8">Single-pass type IV membrane protein</topology>
    </subcellularLocation>
    <subcellularLocation>
        <location evidence="1">Golgi apparatus membrane</location>
    </subcellularLocation>
</comment>
<feature type="region of interest" description="Disordered" evidence="9">
    <location>
        <begin position="1"/>
        <end position="24"/>
    </location>
</feature>
<reference evidence="12 13" key="1">
    <citation type="submission" date="2020-04" db="EMBL/GenBank/DDBJ databases">
        <title>Perkinsus olseni comparative genomics.</title>
        <authorList>
            <person name="Bogema D.R."/>
        </authorList>
    </citation>
    <scope>NUCLEOTIDE SEQUENCE [LARGE SCALE GENOMIC DNA]</scope>
    <source>
        <strain evidence="12">ATCC PRA-179</strain>
    </source>
</reference>
<dbReference type="PROSITE" id="PS50192">
    <property type="entry name" value="T_SNARE"/>
    <property type="match status" value="1"/>
</dbReference>
<feature type="transmembrane region" description="Helical" evidence="10">
    <location>
        <begin position="198"/>
        <end position="215"/>
    </location>
</feature>
<dbReference type="CDD" id="cd15853">
    <property type="entry name" value="SNARE_Bet1"/>
    <property type="match status" value="1"/>
</dbReference>
<evidence type="ECO:0000256" key="4">
    <source>
        <dbReference type="ARBA" id="ARBA00022927"/>
    </source>
</evidence>
<evidence type="ECO:0000256" key="2">
    <source>
        <dbReference type="ARBA" id="ARBA00022448"/>
    </source>
</evidence>
<protein>
    <recommendedName>
        <fullName evidence="11">t-SNARE coiled-coil homology domain-containing protein</fullName>
    </recommendedName>
</protein>
<evidence type="ECO:0000256" key="10">
    <source>
        <dbReference type="SAM" id="Phobius"/>
    </source>
</evidence>
<dbReference type="Gene3D" id="1.20.5.110">
    <property type="match status" value="1"/>
</dbReference>
<evidence type="ECO:0000256" key="7">
    <source>
        <dbReference type="ARBA" id="ARBA00023136"/>
    </source>
</evidence>
<dbReference type="AlphaFoldDB" id="A0A7J6L7S5"/>
<feature type="transmembrane region" description="Helical" evidence="10">
    <location>
        <begin position="126"/>
        <end position="144"/>
    </location>
</feature>
<dbReference type="OrthoDB" id="261831at2759"/>
<evidence type="ECO:0000256" key="3">
    <source>
        <dbReference type="ARBA" id="ARBA00022692"/>
    </source>
</evidence>
<evidence type="ECO:0000256" key="8">
    <source>
        <dbReference type="ARBA" id="ARBA00046280"/>
    </source>
</evidence>
<feature type="domain" description="T-SNARE coiled-coil homology" evidence="11">
    <location>
        <begin position="60"/>
        <end position="122"/>
    </location>
</feature>
<sequence length="645" mass="73405">MSSRDGYAGRAGDGSSGGRKSYDVRERINNRFEVDQRAALFGNRYSGSREMQPRGGASAQVLEQQNDEYLDELDARVRAVKEVAHGIGREARESNNILNGMGGQFDKAGNMLKGTMAKLQSMVDSGSGRSMIYLALFVSFLPSLRSVSLEILLSSVVHIGIIILSLGGAEQLCFGLCQNSLQDPFLVIARFMFPKRSSIIILAFAAAGLWFWTGMPRQAYQLVSVGGRNYETPQVGVKEVFVPPYFAWEKFDRGKYTNYMTRHRNLFYEEMRHCDWTGVDQHEINRQLQRYLEGAVFPPELKNPECEVEARWELSLDLVNAQGLCHWEKARPLEPLFVTEENCRAILNDESDKRAFILITYFTDLSMLLRVLQRLRHPMNTIVLHADGVTEELLGSVPADLCIVRPHRKIVWATSTVLNEMWSVMGFARRAKNWRHYSHFVTLTSRDYPVVTMGRFHELLSSTKGQTWVPRECCMHDHYAMKKRWQKVVIPCSAGDDDRAAPLGILNLTRKRWSSPFMKEKAMYCLCNTLFNSVFSREAVEKLFFDDPVFRKILAYVRLSKMADEVLYGPIVRHFLKPGEIHRGNPAAQSHFSGVKREASGKTNVLTENEVPFVEQAIRDGSLFVRKVTTAESSSLVDWIDEHAI</sequence>
<keyword evidence="4" id="KW-0653">Protein transport</keyword>
<dbReference type="PANTHER" id="PTHR12791">
    <property type="entry name" value="GOLGI SNARE BET1-RELATED"/>
    <property type="match status" value="1"/>
</dbReference>
<dbReference type="Proteomes" id="UP000570595">
    <property type="component" value="Unassembled WGS sequence"/>
</dbReference>
<keyword evidence="6" id="KW-0333">Golgi apparatus</keyword>
<evidence type="ECO:0000256" key="9">
    <source>
        <dbReference type="SAM" id="MobiDB-lite"/>
    </source>
</evidence>
<evidence type="ECO:0000256" key="5">
    <source>
        <dbReference type="ARBA" id="ARBA00022989"/>
    </source>
</evidence>
<evidence type="ECO:0000313" key="13">
    <source>
        <dbReference type="Proteomes" id="UP000570595"/>
    </source>
</evidence>
<dbReference type="InterPro" id="IPR000727">
    <property type="entry name" value="T_SNARE_dom"/>
</dbReference>
<accession>A0A7J6L7S5</accession>
<keyword evidence="3 10" id="KW-0812">Transmembrane</keyword>
<proteinExistence type="predicted"/>
<keyword evidence="7 10" id="KW-0472">Membrane</keyword>
<name>A0A7J6L7S5_PEROL</name>
<comment type="caution">
    <text evidence="12">The sequence shown here is derived from an EMBL/GenBank/DDBJ whole genome shotgun (WGS) entry which is preliminary data.</text>
</comment>
<dbReference type="SMART" id="SM00397">
    <property type="entry name" value="t_SNARE"/>
    <property type="match status" value="1"/>
</dbReference>
<feature type="transmembrane region" description="Helical" evidence="10">
    <location>
        <begin position="156"/>
        <end position="177"/>
    </location>
</feature>
<evidence type="ECO:0000259" key="11">
    <source>
        <dbReference type="PROSITE" id="PS50192"/>
    </source>
</evidence>
<dbReference type="SUPFAM" id="SSF58038">
    <property type="entry name" value="SNARE fusion complex"/>
    <property type="match status" value="1"/>
</dbReference>
<dbReference type="EMBL" id="JABAHT010000478">
    <property type="protein sequence ID" value="KAF4655236.1"/>
    <property type="molecule type" value="Genomic_DNA"/>
</dbReference>
<dbReference type="GO" id="GO:0000139">
    <property type="term" value="C:Golgi membrane"/>
    <property type="evidence" value="ECO:0007669"/>
    <property type="project" value="UniProtKB-SubCell"/>
</dbReference>
<evidence type="ECO:0000313" key="12">
    <source>
        <dbReference type="EMBL" id="KAF4655236.1"/>
    </source>
</evidence>
<gene>
    <name evidence="12" type="ORF">FOZ61_007683</name>
</gene>
<keyword evidence="2" id="KW-0813">Transport</keyword>
<evidence type="ECO:0000256" key="1">
    <source>
        <dbReference type="ARBA" id="ARBA00004394"/>
    </source>
</evidence>